<dbReference type="PANTHER" id="PTHR20974:SF0">
    <property type="entry name" value="UPF0585 PROTEIN CG18661"/>
    <property type="match status" value="1"/>
</dbReference>
<dbReference type="RefSeq" id="WP_217669563.1">
    <property type="nucleotide sequence ID" value="NZ_JAHRID010000005.1"/>
</dbReference>
<dbReference type="Proteomes" id="UP000704611">
    <property type="component" value="Unassembled WGS sequence"/>
</dbReference>
<protein>
    <submittedName>
        <fullName evidence="1">DUF938 domain-containing protein</fullName>
    </submittedName>
</protein>
<accession>A0ABS6MNF6</accession>
<comment type="caution">
    <text evidence="1">The sequence shown here is derived from an EMBL/GenBank/DDBJ whole genome shotgun (WGS) entry which is preliminary data.</text>
</comment>
<dbReference type="EMBL" id="JAHRID010000005">
    <property type="protein sequence ID" value="MBV2129866.1"/>
    <property type="molecule type" value="Genomic_DNA"/>
</dbReference>
<proteinExistence type="predicted"/>
<reference evidence="1 2" key="1">
    <citation type="submission" date="2021-06" db="EMBL/GenBank/DDBJ databases">
        <title>Rheinheimera indica sp. nov., isolated from deep-sea sediment.</title>
        <authorList>
            <person name="Wang Z."/>
            <person name="Zhang X.-Y."/>
        </authorList>
    </citation>
    <scope>NUCLEOTIDE SEQUENCE [LARGE SCALE GENOMIC DNA]</scope>
    <source>
        <strain evidence="1 2">SM2107</strain>
    </source>
</reference>
<evidence type="ECO:0000313" key="1">
    <source>
        <dbReference type="EMBL" id="MBV2129866.1"/>
    </source>
</evidence>
<evidence type="ECO:0000313" key="2">
    <source>
        <dbReference type="Proteomes" id="UP000704611"/>
    </source>
</evidence>
<gene>
    <name evidence="1" type="ORF">KQY15_12295</name>
</gene>
<name>A0ABS6MNF6_9GAMM</name>
<dbReference type="PANTHER" id="PTHR20974">
    <property type="entry name" value="UPF0585 PROTEIN CG18661"/>
    <property type="match status" value="1"/>
</dbReference>
<dbReference type="InterPro" id="IPR010342">
    <property type="entry name" value="DUF938"/>
</dbReference>
<dbReference type="Pfam" id="PF06080">
    <property type="entry name" value="DUF938"/>
    <property type="match status" value="1"/>
</dbReference>
<organism evidence="1 2">
    <name type="scientific">Arsukibacterium indicum</name>
    <dbReference type="NCBI Taxonomy" id="2848612"/>
    <lineage>
        <taxon>Bacteria</taxon>
        <taxon>Pseudomonadati</taxon>
        <taxon>Pseudomonadota</taxon>
        <taxon>Gammaproteobacteria</taxon>
        <taxon>Chromatiales</taxon>
        <taxon>Chromatiaceae</taxon>
        <taxon>Arsukibacterium</taxon>
    </lineage>
</organism>
<sequence>MTTGLFDADLPFSQACENNKAAILTVLQQAFSCCSKVLEIGSGTGQHAVYFAEQLPHLSWQASDQPVYLPALTERIRRAALANLASPLQLDICIDPSPATAADGLFTANTLHIMPWAVVRHFFSRLNELTAARANLCFYGPFNYHGQFTSSSNQAFDASLKSRDPAMGIRDFEKVLELARRQGFQLERDTPMPANNRLLWFTKTA</sequence>
<keyword evidence="2" id="KW-1185">Reference proteome</keyword>